<dbReference type="Proteomes" id="UP000199481">
    <property type="component" value="Unassembled WGS sequence"/>
</dbReference>
<sequence length="117" mass="13343">MKLSTEFYDQLNAIKNFNQLDYNDPQVVAIRLRADHELTAMDQKGEYTSLKKSPRQKRPNSIYDLYENGKVIATGTANEIAEQTGIKKNTIVKFGTPKYVQGIDKKVNKYAEKVGKK</sequence>
<protein>
    <submittedName>
        <fullName evidence="1">Uncharacterized protein</fullName>
    </submittedName>
</protein>
<dbReference type="InterPro" id="IPR007020">
    <property type="entry name" value="DUF658"/>
</dbReference>
<dbReference type="AlphaFoldDB" id="A0A1H1BQL6"/>
<evidence type="ECO:0000313" key="2">
    <source>
        <dbReference type="Proteomes" id="UP000199481"/>
    </source>
</evidence>
<organism evidence="1 2">
    <name type="scientific">Carnobacterium viridans</name>
    <dbReference type="NCBI Taxonomy" id="174587"/>
    <lineage>
        <taxon>Bacteria</taxon>
        <taxon>Bacillati</taxon>
        <taxon>Bacillota</taxon>
        <taxon>Bacilli</taxon>
        <taxon>Lactobacillales</taxon>
        <taxon>Carnobacteriaceae</taxon>
        <taxon>Carnobacterium</taxon>
    </lineage>
</organism>
<evidence type="ECO:0000313" key="1">
    <source>
        <dbReference type="EMBL" id="SDQ54231.1"/>
    </source>
</evidence>
<gene>
    <name evidence="1" type="ORF">SAMN04487752_2694</name>
</gene>
<dbReference type="Pfam" id="PF04936">
    <property type="entry name" value="DUF658"/>
    <property type="match status" value="1"/>
</dbReference>
<keyword evidence="2" id="KW-1185">Reference proteome</keyword>
<reference evidence="2" key="1">
    <citation type="submission" date="2016-10" db="EMBL/GenBank/DDBJ databases">
        <authorList>
            <person name="Varghese N."/>
            <person name="Submissions S."/>
        </authorList>
    </citation>
    <scope>NUCLEOTIDE SEQUENCE [LARGE SCALE GENOMIC DNA]</scope>
    <source>
        <strain evidence="2">MPL-11</strain>
    </source>
</reference>
<name>A0A1H1BQL6_9LACT</name>
<accession>A0A1H1BQL6</accession>
<dbReference type="EMBL" id="FNJW01000008">
    <property type="protein sequence ID" value="SDQ54231.1"/>
    <property type="molecule type" value="Genomic_DNA"/>
</dbReference>
<proteinExistence type="predicted"/>
<dbReference type="RefSeq" id="WP_089978546.1">
    <property type="nucleotide sequence ID" value="NZ_CP084916.1"/>
</dbReference>